<keyword evidence="4" id="KW-1185">Reference proteome</keyword>
<dbReference type="PANTHER" id="PTHR35882">
    <property type="entry name" value="PELA"/>
    <property type="match status" value="1"/>
</dbReference>
<reference evidence="3 4" key="1">
    <citation type="submission" date="2012-09" db="EMBL/GenBank/DDBJ databases">
        <title>Genome Sequence of alkane-degrading Bacterium Alcanivorax sp. 6-D-6.</title>
        <authorList>
            <person name="Lai Q."/>
            <person name="Shao Z."/>
        </authorList>
    </citation>
    <scope>NUCLEOTIDE SEQUENCE [LARGE SCALE GENOMIC DNA]</scope>
    <source>
        <strain evidence="3 4">6-D-6</strain>
    </source>
</reference>
<feature type="domain" description="Glycoside-hydrolase family GH114 TIM-barrel" evidence="2">
    <location>
        <begin position="37"/>
        <end position="262"/>
    </location>
</feature>
<dbReference type="InterPro" id="IPR013785">
    <property type="entry name" value="Aldolase_TIM"/>
</dbReference>
<comment type="caution">
    <text evidence="3">The sequence shown here is derived from an EMBL/GenBank/DDBJ whole genome shotgun (WGS) entry which is preliminary data.</text>
</comment>
<evidence type="ECO:0000256" key="1">
    <source>
        <dbReference type="SAM" id="SignalP"/>
    </source>
</evidence>
<accession>A0ABQ6YAY3</accession>
<keyword evidence="1" id="KW-0732">Signal</keyword>
<gene>
    <name evidence="3" type="ORF">A6D6_01089</name>
</gene>
<dbReference type="InterPro" id="IPR011330">
    <property type="entry name" value="Glyco_hydro/deAcase_b/a-brl"/>
</dbReference>
<dbReference type="SUPFAM" id="SSF51445">
    <property type="entry name" value="(Trans)glycosidases"/>
    <property type="match status" value="1"/>
</dbReference>
<evidence type="ECO:0000259" key="2">
    <source>
        <dbReference type="Pfam" id="PF03537"/>
    </source>
</evidence>
<dbReference type="PANTHER" id="PTHR35882:SF2">
    <property type="entry name" value="PELA"/>
    <property type="match status" value="1"/>
</dbReference>
<dbReference type="Gene3D" id="3.20.20.370">
    <property type="entry name" value="Glycoside hydrolase/deacetylase"/>
    <property type="match status" value="1"/>
</dbReference>
<evidence type="ECO:0000313" key="3">
    <source>
        <dbReference type="EMBL" id="KAF0807090.1"/>
    </source>
</evidence>
<dbReference type="Gene3D" id="3.20.20.70">
    <property type="entry name" value="Aldolase class I"/>
    <property type="match status" value="1"/>
</dbReference>
<dbReference type="Pfam" id="PF03537">
    <property type="entry name" value="Glyco_hydro_114"/>
    <property type="match status" value="1"/>
</dbReference>
<feature type="chain" id="PRO_5045793549" description="Glycoside-hydrolase family GH114 TIM-barrel domain-containing protein" evidence="1">
    <location>
        <begin position="21"/>
        <end position="921"/>
    </location>
</feature>
<feature type="signal peptide" evidence="1">
    <location>
        <begin position="1"/>
        <end position="20"/>
    </location>
</feature>
<organism evidence="3 4">
    <name type="scientific">Alcanivorax xiamenensis</name>
    <dbReference type="NCBI Taxonomy" id="1177156"/>
    <lineage>
        <taxon>Bacteria</taxon>
        <taxon>Pseudomonadati</taxon>
        <taxon>Pseudomonadota</taxon>
        <taxon>Gammaproteobacteria</taxon>
        <taxon>Oceanospirillales</taxon>
        <taxon>Alcanivoracaceae</taxon>
        <taxon>Alcanivorax</taxon>
    </lineage>
</organism>
<dbReference type="Proteomes" id="UP000771797">
    <property type="component" value="Unassembled WGS sequence"/>
</dbReference>
<proteinExistence type="predicted"/>
<dbReference type="SUPFAM" id="SSF88713">
    <property type="entry name" value="Glycoside hydrolase/deacetylase"/>
    <property type="match status" value="1"/>
</dbReference>
<evidence type="ECO:0000313" key="4">
    <source>
        <dbReference type="Proteomes" id="UP000771797"/>
    </source>
</evidence>
<name>A0ABQ6YAY3_9GAMM</name>
<dbReference type="InterPro" id="IPR017853">
    <property type="entry name" value="GH"/>
</dbReference>
<dbReference type="InterPro" id="IPR004352">
    <property type="entry name" value="GH114_TIM-barrel"/>
</dbReference>
<protein>
    <recommendedName>
        <fullName evidence="2">Glycoside-hydrolase family GH114 TIM-barrel domain-containing protein</fullName>
    </recommendedName>
</protein>
<dbReference type="EMBL" id="AQPF01000005">
    <property type="protein sequence ID" value="KAF0807090.1"/>
    <property type="molecule type" value="Genomic_DNA"/>
</dbReference>
<dbReference type="CDD" id="cd10922">
    <property type="entry name" value="CE4_PelA_like_C"/>
    <property type="match status" value="1"/>
</dbReference>
<dbReference type="PIRSF" id="PIRSF029570">
    <property type="entry name" value="UCP029570"/>
    <property type="match status" value="1"/>
</dbReference>
<sequence length="921" mass="103260">MLARLFFMVFLCAVAAGLRAQVPSAAFYYGPEVPWDELAAFDMAVVEPAQAPVPPPDRVGQVYAYVSLGEVLPSRDYAAGIRSEWILGDNPDWQTRVLDLAEPALRDYLIEKVIRPLWRQGYRRFFFDTLDSYQLGVETDTERAAQREGLETLIRRVGETFPGARFILNRGFELLPVVHRYVDAVAAESLYQRWRPDSGRYQPVSGEDREWLLARFEEVRQRYGLPTIAIDYAPPEDRAGARSIAQRIQSHGVVPWVSNPALDMLGVSNLEVVPRRVLMIHDVAQDGLWERSEMVRYGLMPVQFLGLVPDIRYMGEPMPAGTLNGRYAGIITWFNDDTGVPPAFRHWLARQARAGVPVAMVGQLPVDPGDPDAEVFGLRQHPEPQESPRVITKAPGIGFETPLPALLEVSSPISADNAEPWLTLRAGGEDYMPVAITGWGGYALDPYVVRSILPTISDADVTDRWVIQPLDFLRQALKLPPMPIPDVTTENGRRLFFVHMDGDGFPSLAEVRGYRDQAAGEVLLQEILKRYPVPTTISVVEGEVARTGLYPERAEELEDIARRIFRLRHVEAATHTYSHPFYWYEAAAHPSETQGSEGALRLAVPDYTLDLERELAGSARYIEENLLPPGKRVEMVLWSGDTNPPEKALELTRKAGLLNMNGSDTVITESASTWTLIKGIGVPKGDEYQVFAPNQNENLYTGEWLGPFYGFQRVIETFELTGEPIRFKPIDIYYHTYIASKKASLASLKKVYDWALSQPVNPVFASDYVKKVLDFNRMVVARQGNRWRVLGAGELRTLRLPEGVALPDLRTSQGLAGYQSGGTGPYLHLSGGRASWQPGTEGTAPGIWDANGRLTAFERDAGGITFSLKSALPLLFTLQQPPGCELRQNERRIRPVSREGDRYRYRSDRSELNELRLQCRP</sequence>
<dbReference type="InterPro" id="IPR016925">
    <property type="entry name" value="UCP029570"/>
</dbReference>